<accession>A0ABD6A4R4</accession>
<dbReference type="GO" id="GO:0005886">
    <property type="term" value="C:plasma membrane"/>
    <property type="evidence" value="ECO:0007669"/>
    <property type="project" value="UniProtKB-SubCell"/>
</dbReference>
<comment type="caution">
    <text evidence="8">The sequence shown here is derived from an EMBL/GenBank/DDBJ whole genome shotgun (WGS) entry which is preliminary data.</text>
</comment>
<protein>
    <recommendedName>
        <fullName evidence="7">Probable membrane transporter protein</fullName>
    </recommendedName>
</protein>
<evidence type="ECO:0000256" key="6">
    <source>
        <dbReference type="ARBA" id="ARBA00023136"/>
    </source>
</evidence>
<feature type="transmembrane region" description="Helical" evidence="7">
    <location>
        <begin position="282"/>
        <end position="299"/>
    </location>
</feature>
<dbReference type="InterPro" id="IPR002781">
    <property type="entry name" value="TM_pro_TauE-like"/>
</dbReference>
<feature type="transmembrane region" description="Helical" evidence="7">
    <location>
        <begin position="25"/>
        <end position="42"/>
    </location>
</feature>
<gene>
    <name evidence="8" type="ORF">ACFQPE_00135</name>
</gene>
<sequence>MANHSAIVDPGSFVENLRSLRYREVLMSLATAAVLAGTVVLYPGADRVTSTLSAEVTTGTLALVFLVAVVAGVVKGAIGFGYALIATPVLASVIDVDPVVAVVVLAVPPWMINVFQVGETNTGLDYVRREWPLIALAVVGTVAGVTFLAEFRTGPLVPLLIALLILAYVAYQVLRNFVVVEEAHHPVALGGVGLLEGFLLGAANLGPLLPAYLHTFERDRERYVGGLSMVFAFVFTVKIAQSIAVGLLTPPLLWLGCAISVVTLVGLFLGTYLRRLGVDETWFNRAVVGMLFVIGVNILRKTAPKVFAGAF</sequence>
<reference evidence="8 9" key="1">
    <citation type="journal article" date="2019" name="Int. J. Syst. Evol. Microbiol.">
        <title>The Global Catalogue of Microorganisms (GCM) 10K type strain sequencing project: providing services to taxonomists for standard genome sequencing and annotation.</title>
        <authorList>
            <consortium name="The Broad Institute Genomics Platform"/>
            <consortium name="The Broad Institute Genome Sequencing Center for Infectious Disease"/>
            <person name="Wu L."/>
            <person name="Ma J."/>
        </authorList>
    </citation>
    <scope>NUCLEOTIDE SEQUENCE [LARGE SCALE GENOMIC DNA]</scope>
    <source>
        <strain evidence="8 9">PSR21</strain>
    </source>
</reference>
<keyword evidence="6 7" id="KW-0472">Membrane</keyword>
<feature type="transmembrane region" description="Helical" evidence="7">
    <location>
        <begin position="186"/>
        <end position="211"/>
    </location>
</feature>
<keyword evidence="2" id="KW-0813">Transport</keyword>
<evidence type="ECO:0000313" key="9">
    <source>
        <dbReference type="Proteomes" id="UP001596547"/>
    </source>
</evidence>
<keyword evidence="5 7" id="KW-1133">Transmembrane helix</keyword>
<dbReference type="Proteomes" id="UP001596547">
    <property type="component" value="Unassembled WGS sequence"/>
</dbReference>
<dbReference type="InterPro" id="IPR052017">
    <property type="entry name" value="TSUP"/>
</dbReference>
<keyword evidence="9" id="KW-1185">Reference proteome</keyword>
<dbReference type="Pfam" id="PF01925">
    <property type="entry name" value="TauE"/>
    <property type="match status" value="1"/>
</dbReference>
<feature type="transmembrane region" description="Helical" evidence="7">
    <location>
        <begin position="223"/>
        <end position="246"/>
    </location>
</feature>
<dbReference type="PANTHER" id="PTHR30269">
    <property type="entry name" value="TRANSMEMBRANE PROTEIN YFCA"/>
    <property type="match status" value="1"/>
</dbReference>
<evidence type="ECO:0000256" key="3">
    <source>
        <dbReference type="ARBA" id="ARBA00022475"/>
    </source>
</evidence>
<dbReference type="EMBL" id="JBHTBF010000001">
    <property type="protein sequence ID" value="MFC7315206.1"/>
    <property type="molecule type" value="Genomic_DNA"/>
</dbReference>
<evidence type="ECO:0000313" key="8">
    <source>
        <dbReference type="EMBL" id="MFC7315206.1"/>
    </source>
</evidence>
<feature type="transmembrane region" description="Helical" evidence="7">
    <location>
        <begin position="92"/>
        <end position="111"/>
    </location>
</feature>
<evidence type="ECO:0000256" key="7">
    <source>
        <dbReference type="RuleBase" id="RU363041"/>
    </source>
</evidence>
<feature type="transmembrane region" description="Helical" evidence="7">
    <location>
        <begin position="62"/>
        <end position="85"/>
    </location>
</feature>
<feature type="transmembrane region" description="Helical" evidence="7">
    <location>
        <begin position="252"/>
        <end position="270"/>
    </location>
</feature>
<feature type="transmembrane region" description="Helical" evidence="7">
    <location>
        <begin position="156"/>
        <end position="174"/>
    </location>
</feature>
<keyword evidence="3 7" id="KW-1003">Cell membrane</keyword>
<comment type="similarity">
    <text evidence="7">Belongs to the 4-toluene sulfonate uptake permease (TSUP) (TC 2.A.102) family.</text>
</comment>
<feature type="transmembrane region" description="Helical" evidence="7">
    <location>
        <begin position="131"/>
        <end position="149"/>
    </location>
</feature>
<dbReference type="RefSeq" id="WP_276304612.1">
    <property type="nucleotide sequence ID" value="NZ_CP119992.1"/>
</dbReference>
<name>A0ABD6A4R4_9EURY</name>
<dbReference type="AlphaFoldDB" id="A0ABD6A4R4"/>
<dbReference type="PANTHER" id="PTHR30269:SF37">
    <property type="entry name" value="MEMBRANE TRANSPORTER PROTEIN"/>
    <property type="match status" value="1"/>
</dbReference>
<comment type="subcellular location">
    <subcellularLocation>
        <location evidence="1 7">Cell membrane</location>
        <topology evidence="1 7">Multi-pass membrane protein</topology>
    </subcellularLocation>
</comment>
<proteinExistence type="inferred from homology"/>
<dbReference type="GeneID" id="79314165"/>
<keyword evidence="4 7" id="KW-0812">Transmembrane</keyword>
<evidence type="ECO:0000256" key="2">
    <source>
        <dbReference type="ARBA" id="ARBA00022448"/>
    </source>
</evidence>
<evidence type="ECO:0000256" key="1">
    <source>
        <dbReference type="ARBA" id="ARBA00004651"/>
    </source>
</evidence>
<evidence type="ECO:0000256" key="4">
    <source>
        <dbReference type="ARBA" id="ARBA00022692"/>
    </source>
</evidence>
<evidence type="ECO:0000256" key="5">
    <source>
        <dbReference type="ARBA" id="ARBA00022989"/>
    </source>
</evidence>
<organism evidence="8 9">
    <name type="scientific">Halomarina halobia</name>
    <dbReference type="NCBI Taxonomy" id="3033386"/>
    <lineage>
        <taxon>Archaea</taxon>
        <taxon>Methanobacteriati</taxon>
        <taxon>Methanobacteriota</taxon>
        <taxon>Stenosarchaea group</taxon>
        <taxon>Halobacteria</taxon>
        <taxon>Halobacteriales</taxon>
        <taxon>Natronomonadaceae</taxon>
        <taxon>Halomarina</taxon>
    </lineage>
</organism>